<evidence type="ECO:0000313" key="3">
    <source>
        <dbReference type="Ensembl" id="ENSSORP00005013316.1"/>
    </source>
</evidence>
<reference evidence="3" key="2">
    <citation type="submission" date="2025-08" db="UniProtKB">
        <authorList>
            <consortium name="Ensembl"/>
        </authorList>
    </citation>
    <scope>IDENTIFICATION</scope>
</reference>
<dbReference type="Gene3D" id="2.10.60.10">
    <property type="entry name" value="CD59"/>
    <property type="match status" value="1"/>
</dbReference>
<evidence type="ECO:0000256" key="1">
    <source>
        <dbReference type="SAM" id="SignalP"/>
    </source>
</evidence>
<dbReference type="AlphaFoldDB" id="A0A672Z7G4"/>
<evidence type="ECO:0000259" key="2">
    <source>
        <dbReference type="Pfam" id="PF00021"/>
    </source>
</evidence>
<keyword evidence="1" id="KW-0732">Signal</keyword>
<proteinExistence type="predicted"/>
<feature type="chain" id="PRO_5025593144" description="UPAR/Ly6 domain-containing protein" evidence="1">
    <location>
        <begin position="16"/>
        <end position="130"/>
    </location>
</feature>
<dbReference type="Ensembl" id="ENSSORT00005013726.1">
    <property type="protein sequence ID" value="ENSSORP00005013316.1"/>
    <property type="gene ID" value="ENSSORG00005006905.1"/>
</dbReference>
<dbReference type="InterPro" id="IPR045860">
    <property type="entry name" value="Snake_toxin-like_sf"/>
</dbReference>
<organism evidence="3 4">
    <name type="scientific">Sphaeramia orbicularis</name>
    <name type="common">orbiculate cardinalfish</name>
    <dbReference type="NCBI Taxonomy" id="375764"/>
    <lineage>
        <taxon>Eukaryota</taxon>
        <taxon>Metazoa</taxon>
        <taxon>Chordata</taxon>
        <taxon>Craniata</taxon>
        <taxon>Vertebrata</taxon>
        <taxon>Euteleostomi</taxon>
        <taxon>Actinopterygii</taxon>
        <taxon>Neopterygii</taxon>
        <taxon>Teleostei</taxon>
        <taxon>Neoteleostei</taxon>
        <taxon>Acanthomorphata</taxon>
        <taxon>Gobiaria</taxon>
        <taxon>Kurtiformes</taxon>
        <taxon>Apogonoidei</taxon>
        <taxon>Apogonidae</taxon>
        <taxon>Apogoninae</taxon>
        <taxon>Sphaeramia</taxon>
    </lineage>
</organism>
<dbReference type="SUPFAM" id="SSF57302">
    <property type="entry name" value="Snake toxin-like"/>
    <property type="match status" value="1"/>
</dbReference>
<dbReference type="InParanoid" id="A0A672Z7G4"/>
<accession>A0A672Z7G4</accession>
<reference evidence="3" key="3">
    <citation type="submission" date="2025-09" db="UniProtKB">
        <authorList>
            <consortium name="Ensembl"/>
        </authorList>
    </citation>
    <scope>IDENTIFICATION</scope>
</reference>
<reference evidence="3" key="1">
    <citation type="submission" date="2019-06" db="EMBL/GenBank/DDBJ databases">
        <authorList>
            <consortium name="Wellcome Sanger Institute Data Sharing"/>
        </authorList>
    </citation>
    <scope>NUCLEOTIDE SEQUENCE [LARGE SCALE GENOMIC DNA]</scope>
</reference>
<dbReference type="Proteomes" id="UP000472271">
    <property type="component" value="Chromosome 11"/>
</dbReference>
<name>A0A672Z7G4_9TELE</name>
<evidence type="ECO:0000313" key="4">
    <source>
        <dbReference type="Proteomes" id="UP000472271"/>
    </source>
</evidence>
<dbReference type="Pfam" id="PF00021">
    <property type="entry name" value="UPAR_LY6"/>
    <property type="match status" value="1"/>
</dbReference>
<sequence>VIVVLTGFLKTLSQAESLTCNKCTFGLLGVCLNQAEETCSTNTSVCFTGRATFPSLTAFVGFNTQGCREPSQCTNTTTGTLLGVTYESKIECCSKDKCNPITISGAPSTKMSLTVAITAAVLASVWGSML</sequence>
<feature type="domain" description="UPAR/Ly6" evidence="2">
    <location>
        <begin position="17"/>
        <end position="99"/>
    </location>
</feature>
<dbReference type="InterPro" id="IPR016054">
    <property type="entry name" value="LY6_UPA_recep-like"/>
</dbReference>
<dbReference type="CDD" id="cd00117">
    <property type="entry name" value="TFP"/>
    <property type="match status" value="1"/>
</dbReference>
<keyword evidence="4" id="KW-1185">Reference proteome</keyword>
<feature type="signal peptide" evidence="1">
    <location>
        <begin position="1"/>
        <end position="15"/>
    </location>
</feature>
<protein>
    <recommendedName>
        <fullName evidence="2">UPAR/Ly6 domain-containing protein</fullName>
    </recommendedName>
</protein>